<comment type="caution">
    <text evidence="1">The sequence shown here is derived from an EMBL/GenBank/DDBJ whole genome shotgun (WGS) entry which is preliminary data.</text>
</comment>
<reference evidence="1" key="1">
    <citation type="journal article" date="2022" name="Int. J. Mol. Sci.">
        <title>Draft Genome of Tanacetum Coccineum: Genomic Comparison of Closely Related Tanacetum-Family Plants.</title>
        <authorList>
            <person name="Yamashiro T."/>
            <person name="Shiraishi A."/>
            <person name="Nakayama K."/>
            <person name="Satake H."/>
        </authorList>
    </citation>
    <scope>NUCLEOTIDE SEQUENCE</scope>
</reference>
<sequence>MGRDTWYYSLGVSSIIDAFVRSEFGISSWRGSRVDGRSYLLSGAIDDSEANRIICDSKSEFENSQKQEVWNDCRSCKVRVGSNGNLLWEASVLLGRKMRNGHVEVTAMPFGLTNAPAVFMELMSRSKEEYESHVKMIVESLKEEKMYVKFSNNVEAEQRGSYLDVEGINWVMSRSWEKVIACASRQLKVLMMDCMTNVMLYRGVGRRSEAKNEFEIDVRRSDLEMESGSYWLDKVRTSIWRDVRTLAIEEAYTTKYSIHPGADTMLCGFRLTNRWLSMKKDIASCGSKYLAYLEVEVEYQGSSGLLLQPETSMVDFRGNWNTHFREMSFSLRWGLSFEYGCASFEAWYGKELLMPRVVKSRDEIFSRWGYCDNHDLSRLDNQSIERDRLIGIGLVLNFVKFISFTFGDKEMIIEILTFCVKCIIREVFVKLLLDSFGKLSIRVMDYPGQPATDNSPAVPARTIPKTFSNISPKDKPHYDAEAEAILLILTEIRNEIYSTVDACKTAHDVWIAIERLQQGESLNKQDVKTSLFWEFGRFTSRDGE</sequence>
<gene>
    <name evidence="1" type="ORF">Tco_1123307</name>
</gene>
<evidence type="ECO:0000313" key="1">
    <source>
        <dbReference type="EMBL" id="GJU06877.1"/>
    </source>
</evidence>
<dbReference type="InterPro" id="IPR043502">
    <property type="entry name" value="DNA/RNA_pol_sf"/>
</dbReference>
<proteinExistence type="predicted"/>
<dbReference type="SUPFAM" id="SSF56672">
    <property type="entry name" value="DNA/RNA polymerases"/>
    <property type="match status" value="1"/>
</dbReference>
<dbReference type="Gene3D" id="3.10.10.10">
    <property type="entry name" value="HIV Type 1 Reverse Transcriptase, subunit A, domain 1"/>
    <property type="match status" value="1"/>
</dbReference>
<dbReference type="InterPro" id="IPR053134">
    <property type="entry name" value="RNA-dir_DNA_polymerase"/>
</dbReference>
<dbReference type="PANTHER" id="PTHR24559">
    <property type="entry name" value="TRANSPOSON TY3-I GAG-POL POLYPROTEIN"/>
    <property type="match status" value="1"/>
</dbReference>
<reference evidence="1" key="2">
    <citation type="submission" date="2022-01" db="EMBL/GenBank/DDBJ databases">
        <authorList>
            <person name="Yamashiro T."/>
            <person name="Shiraishi A."/>
            <person name="Satake H."/>
            <person name="Nakayama K."/>
        </authorList>
    </citation>
    <scope>NUCLEOTIDE SEQUENCE</scope>
</reference>
<keyword evidence="2" id="KW-1185">Reference proteome</keyword>
<dbReference type="Proteomes" id="UP001151760">
    <property type="component" value="Unassembled WGS sequence"/>
</dbReference>
<protein>
    <submittedName>
        <fullName evidence="1">Uncharacterized protein</fullName>
    </submittedName>
</protein>
<organism evidence="1 2">
    <name type="scientific">Tanacetum coccineum</name>
    <dbReference type="NCBI Taxonomy" id="301880"/>
    <lineage>
        <taxon>Eukaryota</taxon>
        <taxon>Viridiplantae</taxon>
        <taxon>Streptophyta</taxon>
        <taxon>Embryophyta</taxon>
        <taxon>Tracheophyta</taxon>
        <taxon>Spermatophyta</taxon>
        <taxon>Magnoliopsida</taxon>
        <taxon>eudicotyledons</taxon>
        <taxon>Gunneridae</taxon>
        <taxon>Pentapetalae</taxon>
        <taxon>asterids</taxon>
        <taxon>campanulids</taxon>
        <taxon>Asterales</taxon>
        <taxon>Asteraceae</taxon>
        <taxon>Asteroideae</taxon>
        <taxon>Anthemideae</taxon>
        <taxon>Anthemidinae</taxon>
        <taxon>Tanacetum</taxon>
    </lineage>
</organism>
<dbReference type="PANTHER" id="PTHR24559:SF444">
    <property type="entry name" value="REVERSE TRANSCRIPTASE DOMAIN-CONTAINING PROTEIN"/>
    <property type="match status" value="1"/>
</dbReference>
<accession>A0ABQ5J2Z3</accession>
<evidence type="ECO:0000313" key="2">
    <source>
        <dbReference type="Proteomes" id="UP001151760"/>
    </source>
</evidence>
<name>A0ABQ5J2Z3_9ASTR</name>
<dbReference type="EMBL" id="BQNB010021483">
    <property type="protein sequence ID" value="GJU06877.1"/>
    <property type="molecule type" value="Genomic_DNA"/>
</dbReference>